<dbReference type="InterPro" id="IPR036390">
    <property type="entry name" value="WH_DNA-bd_sf"/>
</dbReference>
<dbReference type="InterPro" id="IPR036388">
    <property type="entry name" value="WH-like_DNA-bd_sf"/>
</dbReference>
<proteinExistence type="predicted"/>
<dbReference type="Gene3D" id="3.40.50.150">
    <property type="entry name" value="Vaccinia Virus protein VP39"/>
    <property type="match status" value="1"/>
</dbReference>
<keyword evidence="3" id="KW-0949">S-adenosyl-L-methionine</keyword>
<organism evidence="6 7">
    <name type="scientific">Aurantiacibacter zhengii</name>
    <dbReference type="NCBI Taxonomy" id="2307003"/>
    <lineage>
        <taxon>Bacteria</taxon>
        <taxon>Pseudomonadati</taxon>
        <taxon>Pseudomonadota</taxon>
        <taxon>Alphaproteobacteria</taxon>
        <taxon>Sphingomonadales</taxon>
        <taxon>Erythrobacteraceae</taxon>
        <taxon>Aurantiacibacter</taxon>
    </lineage>
</organism>
<evidence type="ECO:0000256" key="2">
    <source>
        <dbReference type="ARBA" id="ARBA00022679"/>
    </source>
</evidence>
<evidence type="ECO:0000259" key="5">
    <source>
        <dbReference type="Pfam" id="PF08100"/>
    </source>
</evidence>
<evidence type="ECO:0000259" key="4">
    <source>
        <dbReference type="Pfam" id="PF00891"/>
    </source>
</evidence>
<keyword evidence="1 6" id="KW-0489">Methyltransferase</keyword>
<dbReference type="GO" id="GO:0046983">
    <property type="term" value="F:protein dimerization activity"/>
    <property type="evidence" value="ECO:0007669"/>
    <property type="project" value="InterPro"/>
</dbReference>
<dbReference type="Gene3D" id="1.10.10.10">
    <property type="entry name" value="Winged helix-like DNA-binding domain superfamily/Winged helix DNA-binding domain"/>
    <property type="match status" value="1"/>
</dbReference>
<dbReference type="AlphaFoldDB" id="A0A418NRM5"/>
<dbReference type="Pfam" id="PF08100">
    <property type="entry name" value="Dimerisation"/>
    <property type="match status" value="1"/>
</dbReference>
<gene>
    <name evidence="6" type="ORF">D2V07_09575</name>
</gene>
<dbReference type="Pfam" id="PF00891">
    <property type="entry name" value="Methyltransf_2"/>
    <property type="match status" value="1"/>
</dbReference>
<sequence length="369" mass="40004">MRWAAWRNRVIASEGFQSFAARMPLLRPVARRRASALFDLLAGFTYTQTLLAFVESGMLELLGEGPCALERVASHTQLSPAATERLVRAAAALDLAEEVAPGWWTLGQQGAALSSNAGALAMVRHHALLYADLTDPLALLRQDREEPTKLSEFWRYAAREDPAAQGEDAVSPYSQLMATSQAMVAREVLAAYDFDRHASVLDIGGGHGVFLKALAHRFPRPRLGLMDLPGVIDGARRNCADLADAGRVEFHPGSFSADPIPGGYDCITLVRILHDHDDEPVVRLLSAIRKALAPGGRLVIAEPMSGTRGAEAMGDAYFGLYLWAMRSGRPRTRQEIGSLLKAAGFPGFRLVRTSQPVVTSLIVTSALHT</sequence>
<dbReference type="GO" id="GO:0032259">
    <property type="term" value="P:methylation"/>
    <property type="evidence" value="ECO:0007669"/>
    <property type="project" value="UniProtKB-KW"/>
</dbReference>
<dbReference type="PROSITE" id="PS51683">
    <property type="entry name" value="SAM_OMT_II"/>
    <property type="match status" value="1"/>
</dbReference>
<evidence type="ECO:0000256" key="3">
    <source>
        <dbReference type="ARBA" id="ARBA00022691"/>
    </source>
</evidence>
<dbReference type="InterPro" id="IPR016461">
    <property type="entry name" value="COMT-like"/>
</dbReference>
<dbReference type="GO" id="GO:0008171">
    <property type="term" value="F:O-methyltransferase activity"/>
    <property type="evidence" value="ECO:0007669"/>
    <property type="project" value="InterPro"/>
</dbReference>
<comment type="caution">
    <text evidence="6">The sequence shown here is derived from an EMBL/GenBank/DDBJ whole genome shotgun (WGS) entry which is preliminary data.</text>
</comment>
<feature type="domain" description="O-methyltransferase dimerisation" evidence="5">
    <location>
        <begin position="39"/>
        <end position="97"/>
    </location>
</feature>
<accession>A0A418NRM5</accession>
<reference evidence="6 7" key="1">
    <citation type="submission" date="2018-08" db="EMBL/GenBank/DDBJ databases">
        <title>Erythrobacter zhengii sp.nov., a bacterium isolated from deep-sea sediment.</title>
        <authorList>
            <person name="Fang C."/>
            <person name="Wu Y.-H."/>
            <person name="Sun C."/>
            <person name="Wang H."/>
            <person name="Cheng H."/>
            <person name="Meng F.-X."/>
            <person name="Wang C.-S."/>
            <person name="Xu X.-W."/>
        </authorList>
    </citation>
    <scope>NUCLEOTIDE SEQUENCE [LARGE SCALE GENOMIC DNA]</scope>
    <source>
        <strain evidence="6 7">V18</strain>
    </source>
</reference>
<keyword evidence="7" id="KW-1185">Reference proteome</keyword>
<dbReference type="Proteomes" id="UP000286576">
    <property type="component" value="Unassembled WGS sequence"/>
</dbReference>
<dbReference type="InterPro" id="IPR029063">
    <property type="entry name" value="SAM-dependent_MTases_sf"/>
</dbReference>
<dbReference type="SUPFAM" id="SSF53335">
    <property type="entry name" value="S-adenosyl-L-methionine-dependent methyltransferases"/>
    <property type="match status" value="1"/>
</dbReference>
<name>A0A418NRM5_9SPHN</name>
<dbReference type="InterPro" id="IPR012967">
    <property type="entry name" value="COMT_dimerisation"/>
</dbReference>
<feature type="domain" description="O-methyltransferase C-terminal" evidence="4">
    <location>
        <begin position="167"/>
        <end position="345"/>
    </location>
</feature>
<dbReference type="SUPFAM" id="SSF46785">
    <property type="entry name" value="Winged helix' DNA-binding domain"/>
    <property type="match status" value="1"/>
</dbReference>
<dbReference type="RefSeq" id="WP_119586783.1">
    <property type="nucleotide sequence ID" value="NZ_QXFL01000004.1"/>
</dbReference>
<dbReference type="InterPro" id="IPR001077">
    <property type="entry name" value="COMT_C"/>
</dbReference>
<evidence type="ECO:0000313" key="6">
    <source>
        <dbReference type="EMBL" id="RIV85592.1"/>
    </source>
</evidence>
<protein>
    <submittedName>
        <fullName evidence="6">Methyltransferase domain-containing protein</fullName>
    </submittedName>
</protein>
<dbReference type="PANTHER" id="PTHR43712">
    <property type="entry name" value="PUTATIVE (AFU_ORTHOLOGUE AFUA_4G14580)-RELATED"/>
    <property type="match status" value="1"/>
</dbReference>
<dbReference type="EMBL" id="QXFL01000004">
    <property type="protein sequence ID" value="RIV85592.1"/>
    <property type="molecule type" value="Genomic_DNA"/>
</dbReference>
<dbReference type="CDD" id="cd02440">
    <property type="entry name" value="AdoMet_MTases"/>
    <property type="match status" value="1"/>
</dbReference>
<evidence type="ECO:0000313" key="7">
    <source>
        <dbReference type="Proteomes" id="UP000286576"/>
    </source>
</evidence>
<keyword evidence="2 6" id="KW-0808">Transferase</keyword>
<evidence type="ECO:0000256" key="1">
    <source>
        <dbReference type="ARBA" id="ARBA00022603"/>
    </source>
</evidence>
<dbReference type="OrthoDB" id="7418600at2"/>
<dbReference type="PANTHER" id="PTHR43712:SF2">
    <property type="entry name" value="O-METHYLTRANSFERASE CICE"/>
    <property type="match status" value="1"/>
</dbReference>